<name>A0A1R3G385_9ROSI</name>
<evidence type="ECO:0000256" key="3">
    <source>
        <dbReference type="ARBA" id="ARBA00023054"/>
    </source>
</evidence>
<organism evidence="9 10">
    <name type="scientific">Corchorus olitorius</name>
    <dbReference type="NCBI Taxonomy" id="93759"/>
    <lineage>
        <taxon>Eukaryota</taxon>
        <taxon>Viridiplantae</taxon>
        <taxon>Streptophyta</taxon>
        <taxon>Embryophyta</taxon>
        <taxon>Tracheophyta</taxon>
        <taxon>Spermatophyta</taxon>
        <taxon>Magnoliopsida</taxon>
        <taxon>eudicotyledons</taxon>
        <taxon>Gunneridae</taxon>
        <taxon>Pentapetalae</taxon>
        <taxon>rosids</taxon>
        <taxon>malvids</taxon>
        <taxon>Malvales</taxon>
        <taxon>Malvaceae</taxon>
        <taxon>Grewioideae</taxon>
        <taxon>Apeibeae</taxon>
        <taxon>Corchorus</taxon>
    </lineage>
</organism>
<keyword evidence="2" id="KW-0805">Transcription regulation</keyword>
<accession>A0A1R3G385</accession>
<comment type="function">
    <text evidence="1">Putative transcription factor.</text>
</comment>
<feature type="domain" description="RWP-RK" evidence="8">
    <location>
        <begin position="206"/>
        <end position="290"/>
    </location>
</feature>
<proteinExistence type="predicted"/>
<dbReference type="PANTHER" id="PTHR46373:SF5">
    <property type="entry name" value="RWP-RK DOMAIN PROTEIN"/>
    <property type="match status" value="1"/>
</dbReference>
<dbReference type="Proteomes" id="UP000187203">
    <property type="component" value="Unassembled WGS sequence"/>
</dbReference>
<dbReference type="GO" id="GO:0003677">
    <property type="term" value="F:DNA binding"/>
    <property type="evidence" value="ECO:0007669"/>
    <property type="project" value="UniProtKB-KW"/>
</dbReference>
<evidence type="ECO:0000256" key="1">
    <source>
        <dbReference type="ARBA" id="ARBA00004049"/>
    </source>
</evidence>
<dbReference type="InterPro" id="IPR044607">
    <property type="entry name" value="RKD-like"/>
</dbReference>
<dbReference type="EMBL" id="AWUE01023851">
    <property type="protein sequence ID" value="OMO52480.1"/>
    <property type="molecule type" value="Genomic_DNA"/>
</dbReference>
<dbReference type="Pfam" id="PF02042">
    <property type="entry name" value="RWP-RK"/>
    <property type="match status" value="1"/>
</dbReference>
<dbReference type="PANTHER" id="PTHR46373">
    <property type="entry name" value="PROTEIN RKD4"/>
    <property type="match status" value="1"/>
</dbReference>
<dbReference type="GO" id="GO:0003700">
    <property type="term" value="F:DNA-binding transcription factor activity"/>
    <property type="evidence" value="ECO:0007669"/>
    <property type="project" value="InterPro"/>
</dbReference>
<gene>
    <name evidence="9" type="ORF">COLO4_37167</name>
</gene>
<dbReference type="OrthoDB" id="6270329at2759"/>
<evidence type="ECO:0000313" key="9">
    <source>
        <dbReference type="EMBL" id="OMO52480.1"/>
    </source>
</evidence>
<keyword evidence="6" id="KW-0539">Nucleus</keyword>
<evidence type="ECO:0000256" key="6">
    <source>
        <dbReference type="ARBA" id="ARBA00023242"/>
    </source>
</evidence>
<keyword evidence="3" id="KW-0175">Coiled coil</keyword>
<protein>
    <submittedName>
        <fullName evidence="9">Plant regulator RWP-RK</fullName>
    </submittedName>
</protein>
<evidence type="ECO:0000256" key="5">
    <source>
        <dbReference type="ARBA" id="ARBA00023163"/>
    </source>
</evidence>
<keyword evidence="10" id="KW-1185">Reference proteome</keyword>
<comment type="caution">
    <text evidence="9">The sequence shown here is derived from an EMBL/GenBank/DDBJ whole genome shotgun (WGS) entry which is preliminary data.</text>
</comment>
<feature type="compositionally biased region" description="Polar residues" evidence="7">
    <location>
        <begin position="276"/>
        <end position="285"/>
    </location>
</feature>
<evidence type="ECO:0000259" key="8">
    <source>
        <dbReference type="PROSITE" id="PS51519"/>
    </source>
</evidence>
<feature type="region of interest" description="Disordered" evidence="7">
    <location>
        <begin position="273"/>
        <end position="293"/>
    </location>
</feature>
<dbReference type="STRING" id="93759.A0A1R3G385"/>
<dbReference type="AlphaFoldDB" id="A0A1R3G385"/>
<dbReference type="PROSITE" id="PS51519">
    <property type="entry name" value="RWP_RK"/>
    <property type="match status" value="1"/>
</dbReference>
<reference evidence="10" key="1">
    <citation type="submission" date="2013-09" db="EMBL/GenBank/DDBJ databases">
        <title>Corchorus olitorius genome sequencing.</title>
        <authorList>
            <person name="Alam M."/>
            <person name="Haque M.S."/>
            <person name="Islam M.S."/>
            <person name="Emdad E.M."/>
            <person name="Islam M.M."/>
            <person name="Ahmed B."/>
            <person name="Halim A."/>
            <person name="Hossen Q.M.M."/>
            <person name="Hossain M.Z."/>
            <person name="Ahmed R."/>
            <person name="Khan M.M."/>
            <person name="Islam R."/>
            <person name="Rashid M.M."/>
            <person name="Khan S.A."/>
            <person name="Rahman M.S."/>
            <person name="Alam M."/>
            <person name="Yahiya A.S."/>
            <person name="Khan M.S."/>
            <person name="Azam M.S."/>
            <person name="Haque T."/>
            <person name="Lashkar M.Z.H."/>
            <person name="Akhand A.I."/>
            <person name="Morshed G."/>
            <person name="Roy S."/>
            <person name="Uddin K.S."/>
            <person name="Rabeya T."/>
            <person name="Hossain A.S."/>
            <person name="Chowdhury A."/>
            <person name="Snigdha A.R."/>
            <person name="Mortoza M.S."/>
            <person name="Matin S.A."/>
            <person name="Hoque S.M.E."/>
            <person name="Islam M.K."/>
            <person name="Roy D.K."/>
            <person name="Haider R."/>
            <person name="Moosa M.M."/>
            <person name="Elias S.M."/>
            <person name="Hasan A.M."/>
            <person name="Jahan S."/>
            <person name="Shafiuddin M."/>
            <person name="Mahmood N."/>
            <person name="Shommy N.S."/>
        </authorList>
    </citation>
    <scope>NUCLEOTIDE SEQUENCE [LARGE SCALE GENOMIC DNA]</scope>
    <source>
        <strain evidence="10">cv. O-4</strain>
    </source>
</reference>
<dbReference type="InterPro" id="IPR003035">
    <property type="entry name" value="RWP-RK_dom"/>
</dbReference>
<sequence length="311" mass="36252">MEDPSSIVPYNDPFENMFSDDEIMNILEFSNPTLEDLTTQEQEVPFLYSSSFSDQSSDQIDDFMDPLDDPDIRDFFNESNTENSHETTSFGFFGDMSNQSEMNLESQSLNYENSRPVSVWPSEPVPFGCSCCQVLREIIHTNGIVVTKLEIHGRLGMICHAILDQPDSSNQYVMFDFCKKSIEEVKQFLTQYCIERSQMGYIMIKDPLSVFYEAICRERVKNVTLEEIENFYHLPIDEAAKRMEFCPTVLKRICRKYGVQRWPHRKIQSMEKKMSHWTSRLSSNDPQERARAEDEIRNLQRQMAKVGEGAR</sequence>
<evidence type="ECO:0000313" key="10">
    <source>
        <dbReference type="Proteomes" id="UP000187203"/>
    </source>
</evidence>
<evidence type="ECO:0000256" key="7">
    <source>
        <dbReference type="SAM" id="MobiDB-lite"/>
    </source>
</evidence>
<keyword evidence="5" id="KW-0804">Transcription</keyword>
<evidence type="ECO:0000256" key="4">
    <source>
        <dbReference type="ARBA" id="ARBA00023125"/>
    </source>
</evidence>
<keyword evidence="4" id="KW-0238">DNA-binding</keyword>
<evidence type="ECO:0000256" key="2">
    <source>
        <dbReference type="ARBA" id="ARBA00023015"/>
    </source>
</evidence>